<feature type="compositionally biased region" description="Low complexity" evidence="1">
    <location>
        <begin position="45"/>
        <end position="71"/>
    </location>
</feature>
<feature type="compositionally biased region" description="Pro residues" evidence="1">
    <location>
        <begin position="92"/>
        <end position="110"/>
    </location>
</feature>
<dbReference type="EMBL" id="JAADJZ010000001">
    <property type="protein sequence ID" value="KAF2878592.1"/>
    <property type="molecule type" value="Genomic_DNA"/>
</dbReference>
<evidence type="ECO:0000313" key="4">
    <source>
        <dbReference type="Proteomes" id="UP000481861"/>
    </source>
</evidence>
<feature type="compositionally biased region" description="Polar residues" evidence="1">
    <location>
        <begin position="7"/>
        <end position="17"/>
    </location>
</feature>
<keyword evidence="2" id="KW-1133">Transmembrane helix</keyword>
<proteinExistence type="predicted"/>
<dbReference type="Proteomes" id="UP000481861">
    <property type="component" value="Unassembled WGS sequence"/>
</dbReference>
<feature type="transmembrane region" description="Helical" evidence="2">
    <location>
        <begin position="131"/>
        <end position="152"/>
    </location>
</feature>
<protein>
    <submittedName>
        <fullName evidence="3">Uncharacterized protein</fullName>
    </submittedName>
</protein>
<dbReference type="AlphaFoldDB" id="A0A7C8IKA5"/>
<keyword evidence="4" id="KW-1185">Reference proteome</keyword>
<accession>A0A7C8IKA5</accession>
<gene>
    <name evidence="3" type="ORF">BDV95DRAFT_634980</name>
</gene>
<name>A0A7C8IKA5_9PLEO</name>
<reference evidence="3 4" key="1">
    <citation type="submission" date="2020-01" db="EMBL/GenBank/DDBJ databases">
        <authorList>
            <consortium name="DOE Joint Genome Institute"/>
            <person name="Haridas S."/>
            <person name="Albert R."/>
            <person name="Binder M."/>
            <person name="Bloem J."/>
            <person name="Labutti K."/>
            <person name="Salamov A."/>
            <person name="Andreopoulos B."/>
            <person name="Baker S.E."/>
            <person name="Barry K."/>
            <person name="Bills G."/>
            <person name="Bluhm B.H."/>
            <person name="Cannon C."/>
            <person name="Castanera R."/>
            <person name="Culley D.E."/>
            <person name="Daum C."/>
            <person name="Ezra D."/>
            <person name="Gonzalez J.B."/>
            <person name="Henrissat B."/>
            <person name="Kuo A."/>
            <person name="Liang C."/>
            <person name="Lipzen A."/>
            <person name="Lutzoni F."/>
            <person name="Magnuson J."/>
            <person name="Mondo S."/>
            <person name="Nolan M."/>
            <person name="Ohm R."/>
            <person name="Pangilinan J."/>
            <person name="Park H.-J.H."/>
            <person name="Ramirez L."/>
            <person name="Alfaro M."/>
            <person name="Sun H."/>
            <person name="Tritt A."/>
            <person name="Yoshinaga Y."/>
            <person name="Zwiers L.-H.L."/>
            <person name="Turgeon B.G."/>
            <person name="Goodwin S.B."/>
            <person name="Spatafora J.W."/>
            <person name="Crous P.W."/>
            <person name="Grigoriev I.V."/>
        </authorList>
    </citation>
    <scope>NUCLEOTIDE SEQUENCE [LARGE SCALE GENOMIC DNA]</scope>
    <source>
        <strain evidence="3 4">CBS 611.86</strain>
    </source>
</reference>
<feature type="region of interest" description="Disordered" evidence="1">
    <location>
        <begin position="1"/>
        <end position="124"/>
    </location>
</feature>
<feature type="compositionally biased region" description="Low complexity" evidence="1">
    <location>
        <begin position="18"/>
        <end position="29"/>
    </location>
</feature>
<sequence length="188" mass="19530">MPKSKRSQSIATGFTWPSSTLTRTRTRTSPSQIPATKALEEIAIPSSSSATPTPTPTSTSTSTLHSSLATSIPTLVNPAGSQPPSAAIPTIILPPPSSPSTSPTPRPPTSTPTASPSPSANASPSQIASKIAGVTLASLFFLVFVFGIALIARQKWRLRKKGRAGSGDREEGIAPVFVGRRKEVGRSF</sequence>
<evidence type="ECO:0000313" key="3">
    <source>
        <dbReference type="EMBL" id="KAF2878592.1"/>
    </source>
</evidence>
<feature type="compositionally biased region" description="Low complexity" evidence="1">
    <location>
        <begin position="111"/>
        <end position="124"/>
    </location>
</feature>
<keyword evidence="2" id="KW-0472">Membrane</keyword>
<keyword evidence="2" id="KW-0812">Transmembrane</keyword>
<evidence type="ECO:0000256" key="1">
    <source>
        <dbReference type="SAM" id="MobiDB-lite"/>
    </source>
</evidence>
<comment type="caution">
    <text evidence="3">The sequence shown here is derived from an EMBL/GenBank/DDBJ whole genome shotgun (WGS) entry which is preliminary data.</text>
</comment>
<organism evidence="3 4">
    <name type="scientific">Massariosphaeria phaeospora</name>
    <dbReference type="NCBI Taxonomy" id="100035"/>
    <lineage>
        <taxon>Eukaryota</taxon>
        <taxon>Fungi</taxon>
        <taxon>Dikarya</taxon>
        <taxon>Ascomycota</taxon>
        <taxon>Pezizomycotina</taxon>
        <taxon>Dothideomycetes</taxon>
        <taxon>Pleosporomycetidae</taxon>
        <taxon>Pleosporales</taxon>
        <taxon>Pleosporales incertae sedis</taxon>
        <taxon>Massariosphaeria</taxon>
    </lineage>
</organism>
<evidence type="ECO:0000256" key="2">
    <source>
        <dbReference type="SAM" id="Phobius"/>
    </source>
</evidence>